<feature type="repeat" description="ARM" evidence="2">
    <location>
        <begin position="356"/>
        <end position="384"/>
    </location>
</feature>
<gene>
    <name evidence="3" type="primary">Armc3</name>
    <name evidence="3" type="ORF">SERLUN_R08560</name>
</gene>
<dbReference type="AlphaFoldDB" id="A0A7L1DPL8"/>
<dbReference type="InterPro" id="IPR016024">
    <property type="entry name" value="ARM-type_fold"/>
</dbReference>
<protein>
    <submittedName>
        <fullName evidence="3">ARMC3 protein</fullName>
    </submittedName>
</protein>
<dbReference type="PANTHER" id="PTHR46618:SF1">
    <property type="entry name" value="ARMADILLO REPEAT-CONTAINING PROTEIN 3"/>
    <property type="match status" value="1"/>
</dbReference>
<evidence type="ECO:0000313" key="4">
    <source>
        <dbReference type="Proteomes" id="UP000553648"/>
    </source>
</evidence>
<dbReference type="Proteomes" id="UP000553648">
    <property type="component" value="Unassembled WGS sequence"/>
</dbReference>
<dbReference type="OrthoDB" id="7537227at2759"/>
<dbReference type="SMART" id="SM00185">
    <property type="entry name" value="ARM"/>
    <property type="match status" value="10"/>
</dbReference>
<evidence type="ECO:0000256" key="1">
    <source>
        <dbReference type="ARBA" id="ARBA00022737"/>
    </source>
</evidence>
<reference evidence="3 4" key="1">
    <citation type="submission" date="2019-09" db="EMBL/GenBank/DDBJ databases">
        <title>Bird 10,000 Genomes (B10K) Project - Family phase.</title>
        <authorList>
            <person name="Zhang G."/>
        </authorList>
    </citation>
    <scope>NUCLEOTIDE SEQUENCE [LARGE SCALE GENOMIC DNA]</scope>
    <source>
        <strain evidence="3">B10K-DU-002-03</strain>
        <tissue evidence="3">Muscle</tissue>
    </source>
</reference>
<dbReference type="SUPFAM" id="SSF48371">
    <property type="entry name" value="ARM repeat"/>
    <property type="match status" value="2"/>
</dbReference>
<dbReference type="EMBL" id="VXBA01006138">
    <property type="protein sequence ID" value="NXM78971.1"/>
    <property type="molecule type" value="Genomic_DNA"/>
</dbReference>
<evidence type="ECO:0000256" key="2">
    <source>
        <dbReference type="PROSITE-ProRule" id="PRU00259"/>
    </source>
</evidence>
<sequence>MGKKVKKEVETPPKDVFDPLLIESKTPATVVLMLSSPETEILAKACDALYKYASKDDENKVTLLGLGALEHLHKLISHEDPIVRRNAIMVFGIMASHHDVKKLLRELDVTNPLISQLAPDEDVVIHEFATLCLAHMAVEYTTKVKIFEEGGLEPLIRLLGSPDPDVKKNSVECIYLLVQDFQNRAAVRELNVIPPLLELLESEYPVIQSLALQTLEIITKDRETRIILGENNGLDCLLKILETNEFSDLHVETLAVLGNCLEDVHTLQLIQQTGGLKKLLSFLGVSTLPDIQKNAAKAIAKAAYDSDIRKILNEEEVEKCLLNLLETDQDEVKVAVSQAISAMCENVGSKCALGLQGIPQLVQLLSSDNEEVKEAAVTALASLTAASRGNASAVAEAEGIEPLVNTLNAQRDGAIVSAIAALINLAMQEPSCVSTQSHDIMSALAESLCSTNSQVQSRAAFAVATFGCDAVARTELRDAGGLGPLVELLHSKNEEVRRNACWAVAVCANDEITAVELCRLG</sequence>
<keyword evidence="1" id="KW-0677">Repeat</keyword>
<feature type="non-terminal residue" evidence="3">
    <location>
        <position position="521"/>
    </location>
</feature>
<dbReference type="InterPro" id="IPR011989">
    <property type="entry name" value="ARM-like"/>
</dbReference>
<organism evidence="3 4">
    <name type="scientific">Serilophus lunatus</name>
    <name type="common">silver-breasted broadbill</name>
    <dbReference type="NCBI Taxonomy" id="239386"/>
    <lineage>
        <taxon>Eukaryota</taxon>
        <taxon>Metazoa</taxon>
        <taxon>Chordata</taxon>
        <taxon>Craniata</taxon>
        <taxon>Vertebrata</taxon>
        <taxon>Euteleostomi</taxon>
        <taxon>Archelosauria</taxon>
        <taxon>Archosauria</taxon>
        <taxon>Dinosauria</taxon>
        <taxon>Saurischia</taxon>
        <taxon>Theropoda</taxon>
        <taxon>Coelurosauria</taxon>
        <taxon>Aves</taxon>
        <taxon>Neognathae</taxon>
        <taxon>Neoaves</taxon>
        <taxon>Telluraves</taxon>
        <taxon>Australaves</taxon>
        <taxon>Passeriformes</taxon>
        <taxon>Eurylaimidae</taxon>
        <taxon>Serilophus</taxon>
    </lineage>
</organism>
<proteinExistence type="predicted"/>
<comment type="caution">
    <text evidence="3">The sequence shown here is derived from an EMBL/GenBank/DDBJ whole genome shotgun (WGS) entry which is preliminary data.</text>
</comment>
<dbReference type="Gene3D" id="1.25.10.10">
    <property type="entry name" value="Leucine-rich Repeat Variant"/>
    <property type="match status" value="4"/>
</dbReference>
<evidence type="ECO:0000313" key="3">
    <source>
        <dbReference type="EMBL" id="NXM78971.1"/>
    </source>
</evidence>
<dbReference type="Pfam" id="PF00514">
    <property type="entry name" value="Arm"/>
    <property type="match status" value="4"/>
</dbReference>
<feature type="repeat" description="ARM" evidence="2">
    <location>
        <begin position="150"/>
        <end position="192"/>
    </location>
</feature>
<dbReference type="PROSITE" id="PS50176">
    <property type="entry name" value="ARM_REPEAT"/>
    <property type="match status" value="2"/>
</dbReference>
<accession>A0A7L1DPL8</accession>
<feature type="non-terminal residue" evidence="3">
    <location>
        <position position="1"/>
    </location>
</feature>
<dbReference type="InterPro" id="IPR052441">
    <property type="entry name" value="Armadillo-Ser/Thr_Kinase"/>
</dbReference>
<keyword evidence="4" id="KW-1185">Reference proteome</keyword>
<dbReference type="InterPro" id="IPR000225">
    <property type="entry name" value="Armadillo"/>
</dbReference>
<name>A0A7L1DPL8_9PASS</name>
<dbReference type="PANTHER" id="PTHR46618">
    <property type="entry name" value="ARMADILLO REPEAT-CONTAINING PROTEIN 3"/>
    <property type="match status" value="1"/>
</dbReference>